<dbReference type="AlphaFoldDB" id="A0A9W4GUB3"/>
<evidence type="ECO:0000313" key="2">
    <source>
        <dbReference type="Proteomes" id="UP001152519"/>
    </source>
</evidence>
<protein>
    <submittedName>
        <fullName evidence="1">Uncharacterized protein</fullName>
    </submittedName>
</protein>
<accession>A0A9W4GUB3</accession>
<comment type="caution">
    <text evidence="1">The sequence shown here is derived from an EMBL/GenBank/DDBJ whole genome shotgun (WGS) entry which is preliminary data.</text>
</comment>
<name>A0A9W4GUB3_9ACTN</name>
<dbReference type="Proteomes" id="UP001152519">
    <property type="component" value="Unassembled WGS sequence"/>
</dbReference>
<proteinExistence type="predicted"/>
<gene>
    <name evidence="1" type="ORF">SCOCK_50182</name>
</gene>
<keyword evidence="2" id="KW-1185">Reference proteome</keyword>
<organism evidence="1 2">
    <name type="scientific">Actinacidiphila cocklensis</name>
    <dbReference type="NCBI Taxonomy" id="887465"/>
    <lineage>
        <taxon>Bacteria</taxon>
        <taxon>Bacillati</taxon>
        <taxon>Actinomycetota</taxon>
        <taxon>Actinomycetes</taxon>
        <taxon>Kitasatosporales</taxon>
        <taxon>Streptomycetaceae</taxon>
        <taxon>Actinacidiphila</taxon>
    </lineage>
</organism>
<sequence length="164" mass="18412">MELWDQNVAPYGEKLEALDNSTRADLVLDVVASTMPLFEPPFDDFFPEPHRELVKSVLTLRTQAPASWWDDTAFARDFLTQYDLLPDVPTRPAVGPFLMALVRLFEAHGGFLPADEALECLSSCYEAILVSQLTGRVTAEDEKRDPMCQQALARQTVLVLRALD</sequence>
<dbReference type="RefSeq" id="WP_251496640.1">
    <property type="nucleotide sequence ID" value="NZ_CAJSLV010000081.1"/>
</dbReference>
<dbReference type="EMBL" id="CAJSLV010000081">
    <property type="protein sequence ID" value="CAG6397133.1"/>
    <property type="molecule type" value="Genomic_DNA"/>
</dbReference>
<reference evidence="1" key="1">
    <citation type="submission" date="2021-05" db="EMBL/GenBank/DDBJ databases">
        <authorList>
            <person name="Arsene-Ploetze F."/>
        </authorList>
    </citation>
    <scope>NUCLEOTIDE SEQUENCE</scope>
    <source>
        <strain evidence="1">DSM 42138</strain>
    </source>
</reference>
<evidence type="ECO:0000313" key="1">
    <source>
        <dbReference type="EMBL" id="CAG6397133.1"/>
    </source>
</evidence>